<name>A0ABP9K6A0_9SPHN</name>
<comment type="caution">
    <text evidence="3">The sequence shown here is derived from an EMBL/GenBank/DDBJ whole genome shotgun (WGS) entry which is preliminary data.</text>
</comment>
<evidence type="ECO:0000259" key="2">
    <source>
        <dbReference type="Pfam" id="PF00582"/>
    </source>
</evidence>
<dbReference type="PANTHER" id="PTHR46268:SF6">
    <property type="entry name" value="UNIVERSAL STRESS PROTEIN UP12"/>
    <property type="match status" value="1"/>
</dbReference>
<feature type="domain" description="UspA" evidence="2">
    <location>
        <begin position="1"/>
        <end position="138"/>
    </location>
</feature>
<accession>A0ABP9K6A0</accession>
<dbReference type="PANTHER" id="PTHR46268">
    <property type="entry name" value="STRESS RESPONSE PROTEIN NHAX"/>
    <property type="match status" value="1"/>
</dbReference>
<dbReference type="Proteomes" id="UP001500518">
    <property type="component" value="Unassembled WGS sequence"/>
</dbReference>
<dbReference type="SUPFAM" id="SSF52402">
    <property type="entry name" value="Adenine nucleotide alpha hydrolases-like"/>
    <property type="match status" value="1"/>
</dbReference>
<dbReference type="InterPro" id="IPR006015">
    <property type="entry name" value="Universal_stress_UspA"/>
</dbReference>
<reference evidence="4" key="1">
    <citation type="journal article" date="2019" name="Int. J. Syst. Evol. Microbiol.">
        <title>The Global Catalogue of Microorganisms (GCM) 10K type strain sequencing project: providing services to taxonomists for standard genome sequencing and annotation.</title>
        <authorList>
            <consortium name="The Broad Institute Genomics Platform"/>
            <consortium name="The Broad Institute Genome Sequencing Center for Infectious Disease"/>
            <person name="Wu L."/>
            <person name="Ma J."/>
        </authorList>
    </citation>
    <scope>NUCLEOTIDE SEQUENCE [LARGE SCALE GENOMIC DNA]</scope>
    <source>
        <strain evidence="4">JCM 18014</strain>
    </source>
</reference>
<dbReference type="CDD" id="cd00293">
    <property type="entry name" value="USP-like"/>
    <property type="match status" value="1"/>
</dbReference>
<dbReference type="Pfam" id="PF00582">
    <property type="entry name" value="Usp"/>
    <property type="match status" value="1"/>
</dbReference>
<dbReference type="PRINTS" id="PR01438">
    <property type="entry name" value="UNVRSLSTRESS"/>
</dbReference>
<dbReference type="InterPro" id="IPR006016">
    <property type="entry name" value="UspA"/>
</dbReference>
<protein>
    <submittedName>
        <fullName evidence="3">Universal stress protein</fullName>
    </submittedName>
</protein>
<organism evidence="3 4">
    <name type="scientific">Erythrobacter westpacificensis</name>
    <dbReference type="NCBI Taxonomy" id="1055231"/>
    <lineage>
        <taxon>Bacteria</taxon>
        <taxon>Pseudomonadati</taxon>
        <taxon>Pseudomonadota</taxon>
        <taxon>Alphaproteobacteria</taxon>
        <taxon>Sphingomonadales</taxon>
        <taxon>Erythrobacteraceae</taxon>
        <taxon>Erythrobacter/Porphyrobacter group</taxon>
        <taxon>Erythrobacter</taxon>
    </lineage>
</organism>
<proteinExistence type="inferred from homology"/>
<gene>
    <name evidence="3" type="ORF">GCM10023208_12930</name>
</gene>
<comment type="similarity">
    <text evidence="1">Belongs to the universal stress protein A family.</text>
</comment>
<dbReference type="Gene3D" id="3.40.50.620">
    <property type="entry name" value="HUPs"/>
    <property type="match status" value="1"/>
</dbReference>
<evidence type="ECO:0000256" key="1">
    <source>
        <dbReference type="ARBA" id="ARBA00008791"/>
    </source>
</evidence>
<dbReference type="RefSeq" id="WP_346032288.1">
    <property type="nucleotide sequence ID" value="NZ_BAABHV010000009.1"/>
</dbReference>
<dbReference type="InterPro" id="IPR014729">
    <property type="entry name" value="Rossmann-like_a/b/a_fold"/>
</dbReference>
<sequence length="139" mass="15206">MYSRILVPVDLDEPSSWGKAVPVAQAMAKTFDAIVILCTIVPDRVAMLEAQWSRLSMQALLDKASARLALLANDLDARELEREVWVGSIGSGILAVAEKVDADLIVLSSHRPEMKDWLLAANASRVVRHANCSVLVVRD</sequence>
<dbReference type="EMBL" id="BAABHV010000009">
    <property type="protein sequence ID" value="GAA5052255.1"/>
    <property type="molecule type" value="Genomic_DNA"/>
</dbReference>
<evidence type="ECO:0000313" key="3">
    <source>
        <dbReference type="EMBL" id="GAA5052255.1"/>
    </source>
</evidence>
<evidence type="ECO:0000313" key="4">
    <source>
        <dbReference type="Proteomes" id="UP001500518"/>
    </source>
</evidence>
<keyword evidence="4" id="KW-1185">Reference proteome</keyword>